<reference evidence="1 2" key="1">
    <citation type="journal article" date="2017" name="ISME J.">
        <title>Potential for microbial H2 and metal transformations associated with novel bacteria and archaea in deep terrestrial subsurface sediments.</title>
        <authorList>
            <person name="Hernsdorf A.W."/>
            <person name="Amano Y."/>
            <person name="Miyakawa K."/>
            <person name="Ise K."/>
            <person name="Suzuki Y."/>
            <person name="Anantharaman K."/>
            <person name="Probst A."/>
            <person name="Burstein D."/>
            <person name="Thomas B.C."/>
            <person name="Banfield J.F."/>
        </authorList>
    </citation>
    <scope>NUCLEOTIDE SEQUENCE [LARGE SCALE GENOMIC DNA]</scope>
    <source>
        <strain evidence="1">HGW-Actinobacteria-3</strain>
    </source>
</reference>
<dbReference type="InterPro" id="IPR007325">
    <property type="entry name" value="KFase/CYL"/>
</dbReference>
<dbReference type="InterPro" id="IPR037175">
    <property type="entry name" value="KFase_sf"/>
</dbReference>
<protein>
    <submittedName>
        <fullName evidence="1">Cyclase</fullName>
    </submittedName>
</protein>
<dbReference type="PANTHER" id="PTHR43564:SF2">
    <property type="entry name" value="BLR6059 PROTEIN"/>
    <property type="match status" value="1"/>
</dbReference>
<sequence>MAERFRLIDLSVPIEESESEPFKPVVTHMDHAAGADVMSQIFGVPPESLPGALGWANDNITLITHAGTHLDAPWHYAPTAGGKRAMTIDEIPLEWCFSDGLVLDMRFKTDGERINVEDISNELDRISYTIKPLDIVLVMTGADKHWGRPDYMNRGAGMTRESTLWLIERGVKVMGTDAWGFDRPFSSIVDEVKATGDVSIIWEAHYAGIEAPYCHLEKLANLDKLPPHGFKIACFPVKITGASAGWCRPVGITSD</sequence>
<comment type="caution">
    <text evidence="1">The sequence shown here is derived from an EMBL/GenBank/DDBJ whole genome shotgun (WGS) entry which is preliminary data.</text>
</comment>
<gene>
    <name evidence="1" type="ORF">CVT63_04470</name>
</gene>
<accession>A0A2N3G602</accession>
<dbReference type="Pfam" id="PF04199">
    <property type="entry name" value="Cyclase"/>
    <property type="match status" value="1"/>
</dbReference>
<dbReference type="GO" id="GO:0004061">
    <property type="term" value="F:arylformamidase activity"/>
    <property type="evidence" value="ECO:0007669"/>
    <property type="project" value="InterPro"/>
</dbReference>
<dbReference type="EMBL" id="PHEX01000031">
    <property type="protein sequence ID" value="PKQ28141.1"/>
    <property type="molecule type" value="Genomic_DNA"/>
</dbReference>
<organism evidence="1 2">
    <name type="scientific">Candidatus Anoxymicrobium japonicum</name>
    <dbReference type="NCBI Taxonomy" id="2013648"/>
    <lineage>
        <taxon>Bacteria</taxon>
        <taxon>Bacillati</taxon>
        <taxon>Actinomycetota</taxon>
        <taxon>Candidatus Geothermincolia</taxon>
        <taxon>Candidatus Geothermincolales</taxon>
        <taxon>Candidatus Anoxymicrobiaceae</taxon>
        <taxon>Candidatus Anoxymicrobium</taxon>
    </lineage>
</organism>
<dbReference type="PANTHER" id="PTHR43564">
    <property type="entry name" value="KYNURENINE FORMAMIDASE-LIKE PROTEIN"/>
    <property type="match status" value="1"/>
</dbReference>
<evidence type="ECO:0000313" key="1">
    <source>
        <dbReference type="EMBL" id="PKQ28141.1"/>
    </source>
</evidence>
<dbReference type="AlphaFoldDB" id="A0A2N3G602"/>
<dbReference type="GO" id="GO:0019441">
    <property type="term" value="P:L-tryptophan catabolic process to kynurenine"/>
    <property type="evidence" value="ECO:0007669"/>
    <property type="project" value="InterPro"/>
</dbReference>
<evidence type="ECO:0000313" key="2">
    <source>
        <dbReference type="Proteomes" id="UP000233654"/>
    </source>
</evidence>
<dbReference type="Proteomes" id="UP000233654">
    <property type="component" value="Unassembled WGS sequence"/>
</dbReference>
<name>A0A2N3G602_9ACTN</name>
<proteinExistence type="predicted"/>
<dbReference type="Gene3D" id="3.50.30.50">
    <property type="entry name" value="Putative cyclase"/>
    <property type="match status" value="1"/>
</dbReference>
<dbReference type="SUPFAM" id="SSF102198">
    <property type="entry name" value="Putative cyclase"/>
    <property type="match status" value="1"/>
</dbReference>